<feature type="transmembrane region" description="Helical" evidence="7">
    <location>
        <begin position="339"/>
        <end position="358"/>
    </location>
</feature>
<evidence type="ECO:0000256" key="5">
    <source>
        <dbReference type="ARBA" id="ARBA00022989"/>
    </source>
</evidence>
<dbReference type="EMBL" id="PGCK01000005">
    <property type="protein sequence ID" value="MCD1294938.1"/>
    <property type="molecule type" value="Genomic_DNA"/>
</dbReference>
<organism evidence="9 10">
    <name type="scientific">Methanooceanicella nereidis</name>
    <dbReference type="NCBI Taxonomy" id="2052831"/>
    <lineage>
        <taxon>Archaea</taxon>
        <taxon>Methanobacteriati</taxon>
        <taxon>Methanobacteriota</taxon>
        <taxon>Stenosarchaea group</taxon>
        <taxon>Methanomicrobia</taxon>
        <taxon>Methanocellales</taxon>
        <taxon>Methanocellaceae</taxon>
        <taxon>Methanooceanicella</taxon>
    </lineage>
</organism>
<accession>A0AAP2RCR7</accession>
<evidence type="ECO:0000256" key="1">
    <source>
        <dbReference type="ARBA" id="ARBA00004651"/>
    </source>
</evidence>
<sequence>MSSFAQKNVPDATYKNKYLILLIVLAGIFMSVLDGIVVSIALPTITSYFNVDVAISQWTITAYLLTMTSLLLIFGRVSEYTGKIKLFMIGFLVFILSSLACGLSSSIEQLIAFRVLQGIGGAMVFGISGAILFQAFPMNERGRAMGYLGATVAIGSIAGPILGGFIVDTLGWQYIFLINVPLGAVLLTAALKYLKMEETTSHRLNMDWIGALTLIVSMVSLITLLGELAKSVSITMSSTLCAGIFIVAFAAFMIRESKCTHPLLDLSIFKDKKFLMPMISMTLFFISNFMMSFIGPFYFQGVMKYSPSQVGMVYLIMPLVMMIGSPLSGWLYDKYRSKHLSALGMLIMSLSTLLLGYLCLAGDMMLIIVCFVLLGVGSAIFQSPNNTEMMNALPKSKIAIGSSASATLRNLGMTLGVSLSSIMVTLQLSMAGYDGAILEAGTPLLSGTIGNIMFMAGLLCAIGVVTSLLRNIDIKTADGTKKTAQEN</sequence>
<evidence type="ECO:0000313" key="10">
    <source>
        <dbReference type="Proteomes" id="UP001320159"/>
    </source>
</evidence>
<dbReference type="RefSeq" id="WP_230741772.1">
    <property type="nucleotide sequence ID" value="NZ_PGCK01000005.1"/>
</dbReference>
<feature type="transmembrane region" description="Helical" evidence="7">
    <location>
        <begin position="411"/>
        <end position="432"/>
    </location>
</feature>
<dbReference type="PANTHER" id="PTHR42718:SF46">
    <property type="entry name" value="BLR6921 PROTEIN"/>
    <property type="match status" value="1"/>
</dbReference>
<keyword evidence="3" id="KW-1003">Cell membrane</keyword>
<feature type="transmembrane region" description="Helical" evidence="7">
    <location>
        <begin position="145"/>
        <end position="166"/>
    </location>
</feature>
<reference evidence="9 10" key="1">
    <citation type="submission" date="2017-11" db="EMBL/GenBank/DDBJ databases">
        <title>Isolation and Characterization of Family Methanocellaceae Species from Potential Methane Hydrate Area Offshore Southwestern Taiwan.</title>
        <authorList>
            <person name="Zhang W.-L."/>
            <person name="Chen W.-C."/>
            <person name="Lai M.-C."/>
            <person name="Chen S.-C."/>
        </authorList>
    </citation>
    <scope>NUCLEOTIDE SEQUENCE [LARGE SCALE GENOMIC DNA]</scope>
    <source>
        <strain evidence="9 10">CWC-04</strain>
    </source>
</reference>
<dbReference type="InterPro" id="IPR036259">
    <property type="entry name" value="MFS_trans_sf"/>
</dbReference>
<keyword evidence="4 7" id="KW-0812">Transmembrane</keyword>
<protein>
    <submittedName>
        <fullName evidence="9">MFS transporter</fullName>
    </submittedName>
</protein>
<keyword evidence="2" id="KW-0813">Transport</keyword>
<evidence type="ECO:0000256" key="3">
    <source>
        <dbReference type="ARBA" id="ARBA00022475"/>
    </source>
</evidence>
<dbReference type="NCBIfam" id="TIGR00711">
    <property type="entry name" value="efflux_EmrB"/>
    <property type="match status" value="1"/>
</dbReference>
<dbReference type="Gene3D" id="1.20.1720.10">
    <property type="entry name" value="Multidrug resistance protein D"/>
    <property type="match status" value="1"/>
</dbReference>
<dbReference type="PRINTS" id="PR01036">
    <property type="entry name" value="TCRTETB"/>
</dbReference>
<comment type="subcellular location">
    <subcellularLocation>
        <location evidence="1">Cell membrane</location>
        <topology evidence="1">Multi-pass membrane protein</topology>
    </subcellularLocation>
</comment>
<dbReference type="PROSITE" id="PS50850">
    <property type="entry name" value="MFS"/>
    <property type="match status" value="1"/>
</dbReference>
<feature type="transmembrane region" description="Helical" evidence="7">
    <location>
        <begin position="452"/>
        <end position="472"/>
    </location>
</feature>
<dbReference type="CDD" id="cd17321">
    <property type="entry name" value="MFS_MMR_MDR_like"/>
    <property type="match status" value="1"/>
</dbReference>
<dbReference type="AlphaFoldDB" id="A0AAP2RCR7"/>
<dbReference type="Gene3D" id="1.20.1250.20">
    <property type="entry name" value="MFS general substrate transporter like domains"/>
    <property type="match status" value="1"/>
</dbReference>
<feature type="transmembrane region" description="Helical" evidence="7">
    <location>
        <begin position="232"/>
        <end position="254"/>
    </location>
</feature>
<feature type="transmembrane region" description="Helical" evidence="7">
    <location>
        <begin position="274"/>
        <end position="299"/>
    </location>
</feature>
<evidence type="ECO:0000256" key="2">
    <source>
        <dbReference type="ARBA" id="ARBA00022448"/>
    </source>
</evidence>
<dbReference type="InterPro" id="IPR004638">
    <property type="entry name" value="EmrB-like"/>
</dbReference>
<feature type="transmembrane region" description="Helical" evidence="7">
    <location>
        <begin position="364"/>
        <end position="381"/>
    </location>
</feature>
<evidence type="ECO:0000313" key="9">
    <source>
        <dbReference type="EMBL" id="MCD1294938.1"/>
    </source>
</evidence>
<evidence type="ECO:0000256" key="4">
    <source>
        <dbReference type="ARBA" id="ARBA00022692"/>
    </source>
</evidence>
<feature type="transmembrane region" description="Helical" evidence="7">
    <location>
        <begin position="111"/>
        <end position="133"/>
    </location>
</feature>
<dbReference type="GO" id="GO:0005886">
    <property type="term" value="C:plasma membrane"/>
    <property type="evidence" value="ECO:0007669"/>
    <property type="project" value="UniProtKB-SubCell"/>
</dbReference>
<dbReference type="Proteomes" id="UP001320159">
    <property type="component" value="Unassembled WGS sequence"/>
</dbReference>
<proteinExistence type="predicted"/>
<keyword evidence="6 7" id="KW-0472">Membrane</keyword>
<feature type="transmembrane region" description="Helical" evidence="7">
    <location>
        <begin position="86"/>
        <end position="105"/>
    </location>
</feature>
<dbReference type="InterPro" id="IPR020846">
    <property type="entry name" value="MFS_dom"/>
</dbReference>
<feature type="domain" description="Major facilitator superfamily (MFS) profile" evidence="8">
    <location>
        <begin position="20"/>
        <end position="475"/>
    </location>
</feature>
<feature type="transmembrane region" description="Helical" evidence="7">
    <location>
        <begin position="54"/>
        <end position="74"/>
    </location>
</feature>
<keyword evidence="10" id="KW-1185">Reference proteome</keyword>
<feature type="transmembrane region" description="Helical" evidence="7">
    <location>
        <begin position="20"/>
        <end position="42"/>
    </location>
</feature>
<keyword evidence="5 7" id="KW-1133">Transmembrane helix</keyword>
<comment type="caution">
    <text evidence="9">The sequence shown here is derived from an EMBL/GenBank/DDBJ whole genome shotgun (WGS) entry which is preliminary data.</text>
</comment>
<evidence type="ECO:0000256" key="7">
    <source>
        <dbReference type="SAM" id="Phobius"/>
    </source>
</evidence>
<name>A0AAP2RCR7_9EURY</name>
<evidence type="ECO:0000256" key="6">
    <source>
        <dbReference type="ARBA" id="ARBA00023136"/>
    </source>
</evidence>
<gene>
    <name evidence="9" type="ORF">CUJ83_08000</name>
</gene>
<dbReference type="Pfam" id="PF07690">
    <property type="entry name" value="MFS_1"/>
    <property type="match status" value="1"/>
</dbReference>
<evidence type="ECO:0000259" key="8">
    <source>
        <dbReference type="PROSITE" id="PS50850"/>
    </source>
</evidence>
<dbReference type="SUPFAM" id="SSF103473">
    <property type="entry name" value="MFS general substrate transporter"/>
    <property type="match status" value="1"/>
</dbReference>
<feature type="transmembrane region" description="Helical" evidence="7">
    <location>
        <begin position="172"/>
        <end position="194"/>
    </location>
</feature>
<dbReference type="PANTHER" id="PTHR42718">
    <property type="entry name" value="MAJOR FACILITATOR SUPERFAMILY MULTIDRUG TRANSPORTER MFSC"/>
    <property type="match status" value="1"/>
</dbReference>
<feature type="transmembrane region" description="Helical" evidence="7">
    <location>
        <begin position="206"/>
        <end position="226"/>
    </location>
</feature>
<dbReference type="GO" id="GO:0022857">
    <property type="term" value="F:transmembrane transporter activity"/>
    <property type="evidence" value="ECO:0007669"/>
    <property type="project" value="InterPro"/>
</dbReference>
<dbReference type="InterPro" id="IPR011701">
    <property type="entry name" value="MFS"/>
</dbReference>
<feature type="transmembrane region" description="Helical" evidence="7">
    <location>
        <begin position="311"/>
        <end position="332"/>
    </location>
</feature>